<feature type="domain" description="RNA polymerase sigma-70 region 2" evidence="5">
    <location>
        <begin position="27"/>
        <end position="89"/>
    </location>
</feature>
<organism evidence="6 7">
    <name type="scientific">Clostridium punense</name>
    <dbReference type="NCBI Taxonomy" id="1054297"/>
    <lineage>
        <taxon>Bacteria</taxon>
        <taxon>Bacillati</taxon>
        <taxon>Bacillota</taxon>
        <taxon>Clostridia</taxon>
        <taxon>Eubacteriales</taxon>
        <taxon>Clostridiaceae</taxon>
        <taxon>Clostridium</taxon>
    </lineage>
</organism>
<keyword evidence="7" id="KW-1185">Reference proteome</keyword>
<comment type="caution">
    <text evidence="6">The sequence shown here is derived from an EMBL/GenBank/DDBJ whole genome shotgun (WGS) entry which is preliminary data.</text>
</comment>
<keyword evidence="1" id="KW-0805">Transcription regulation</keyword>
<gene>
    <name evidence="6" type="ORF">J2Z44_004118</name>
</gene>
<evidence type="ECO:0000313" key="6">
    <source>
        <dbReference type="EMBL" id="MBP2024260.1"/>
    </source>
</evidence>
<proteinExistence type="predicted"/>
<keyword evidence="2" id="KW-0731">Sigma factor</keyword>
<dbReference type="EMBL" id="JAGGLL010000057">
    <property type="protein sequence ID" value="MBP2024260.1"/>
    <property type="molecule type" value="Genomic_DNA"/>
</dbReference>
<keyword evidence="4" id="KW-0804">Transcription</keyword>
<dbReference type="SUPFAM" id="SSF88659">
    <property type="entry name" value="Sigma3 and sigma4 domains of RNA polymerase sigma factors"/>
    <property type="match status" value="1"/>
</dbReference>
<dbReference type="Proteomes" id="UP001519308">
    <property type="component" value="Unassembled WGS sequence"/>
</dbReference>
<evidence type="ECO:0000256" key="4">
    <source>
        <dbReference type="ARBA" id="ARBA00023163"/>
    </source>
</evidence>
<dbReference type="InterPro" id="IPR014284">
    <property type="entry name" value="RNA_pol_sigma-70_dom"/>
</dbReference>
<accession>A0ABS4K909</accession>
<sequence>MDFDKIENLVLLSKQGNSKAKEELCAQFTPLIIKLSMRTYINGFDFEDLKSECYKTLFKCVLLYDPSKHRFVAYATNAIKNSINNLIRTSLRKSHGEWCKILSLDDNLEKVLSYDMVSVEDMLFKNVFHKELKNEIAKLSLDEQLLIEFLYYKKTSLKAFAAYRGMPYGKAFNIKKKMLKKLRKIIDAENYYIYFN</sequence>
<evidence type="ECO:0000259" key="5">
    <source>
        <dbReference type="Pfam" id="PF04542"/>
    </source>
</evidence>
<dbReference type="RefSeq" id="WP_021282842.1">
    <property type="nucleotide sequence ID" value="NZ_JAGGLL010000057.1"/>
</dbReference>
<dbReference type="InterPro" id="IPR013324">
    <property type="entry name" value="RNA_pol_sigma_r3/r4-like"/>
</dbReference>
<dbReference type="InterPro" id="IPR007627">
    <property type="entry name" value="RNA_pol_sigma70_r2"/>
</dbReference>
<dbReference type="Gene3D" id="1.10.1740.10">
    <property type="match status" value="1"/>
</dbReference>
<dbReference type="SUPFAM" id="SSF88946">
    <property type="entry name" value="Sigma2 domain of RNA polymerase sigma factors"/>
    <property type="match status" value="1"/>
</dbReference>
<dbReference type="Pfam" id="PF04542">
    <property type="entry name" value="Sigma70_r2"/>
    <property type="match status" value="1"/>
</dbReference>
<evidence type="ECO:0000256" key="3">
    <source>
        <dbReference type="ARBA" id="ARBA00023125"/>
    </source>
</evidence>
<dbReference type="PANTHER" id="PTHR30385">
    <property type="entry name" value="SIGMA FACTOR F FLAGELLAR"/>
    <property type="match status" value="1"/>
</dbReference>
<evidence type="ECO:0000256" key="2">
    <source>
        <dbReference type="ARBA" id="ARBA00023082"/>
    </source>
</evidence>
<name>A0ABS4K909_9CLOT</name>
<reference evidence="6 7" key="1">
    <citation type="submission" date="2021-03" db="EMBL/GenBank/DDBJ databases">
        <title>Genomic Encyclopedia of Type Strains, Phase IV (KMG-IV): sequencing the most valuable type-strain genomes for metagenomic binning, comparative biology and taxonomic classification.</title>
        <authorList>
            <person name="Goeker M."/>
        </authorList>
    </citation>
    <scope>NUCLEOTIDE SEQUENCE [LARGE SCALE GENOMIC DNA]</scope>
    <source>
        <strain evidence="6 7">DSM 28650</strain>
    </source>
</reference>
<dbReference type="NCBIfam" id="TIGR02937">
    <property type="entry name" value="sigma70-ECF"/>
    <property type="match status" value="1"/>
</dbReference>
<evidence type="ECO:0000313" key="7">
    <source>
        <dbReference type="Proteomes" id="UP001519308"/>
    </source>
</evidence>
<protein>
    <submittedName>
        <fullName evidence="6">RNA polymerase sigma factor (Sigma-70 family)</fullName>
    </submittedName>
</protein>
<dbReference type="PANTHER" id="PTHR30385:SF4">
    <property type="entry name" value="RNA POLYMERASE SIGMA-E FACTOR"/>
    <property type="match status" value="1"/>
</dbReference>
<keyword evidence="3" id="KW-0238">DNA-binding</keyword>
<dbReference type="InterPro" id="IPR013325">
    <property type="entry name" value="RNA_pol_sigma_r2"/>
</dbReference>
<evidence type="ECO:0000256" key="1">
    <source>
        <dbReference type="ARBA" id="ARBA00023015"/>
    </source>
</evidence>